<sequence>MGRKEIATEPVAVANQPTTMKLTSPYGTYEVDHCNSHVLTQIFANNPNTDKDFKFKFVELQSAILNTIAKWYNAMDLNPGKFHSGEMDKMTALREDISLIGVEVPWLPPRCSHCCIFGHAENLCKVGHEPSKVWIPKASIATDDVVKGKRIVTSKDVDIASSSMGCVLPVAGNVTGENNGLGVTTYNVGIVLDSSSDQGVRDLVTQGVVLGLDLASLYGEVVHDVAGSVAQGVVDKVVQGAADYAQVQVSAIVLDVGAATQDVVGVELANAPTDIGVVVAFDGTDGSPKQIREVAKGVVDLVQEIKNAKRNGKKGRKKGVGNNPSHS</sequence>
<gene>
    <name evidence="2" type="ORF">V6N12_059308</name>
</gene>
<keyword evidence="3" id="KW-1185">Reference proteome</keyword>
<evidence type="ECO:0000313" key="2">
    <source>
        <dbReference type="EMBL" id="KAK8565754.1"/>
    </source>
</evidence>
<accession>A0ABR2EUQ8</accession>
<feature type="compositionally biased region" description="Basic residues" evidence="1">
    <location>
        <begin position="308"/>
        <end position="319"/>
    </location>
</feature>
<dbReference type="EMBL" id="JBBPBM010000010">
    <property type="protein sequence ID" value="KAK8565754.1"/>
    <property type="molecule type" value="Genomic_DNA"/>
</dbReference>
<protein>
    <submittedName>
        <fullName evidence="2">Uncharacterized protein</fullName>
    </submittedName>
</protein>
<organism evidence="2 3">
    <name type="scientific">Hibiscus sabdariffa</name>
    <name type="common">roselle</name>
    <dbReference type="NCBI Taxonomy" id="183260"/>
    <lineage>
        <taxon>Eukaryota</taxon>
        <taxon>Viridiplantae</taxon>
        <taxon>Streptophyta</taxon>
        <taxon>Embryophyta</taxon>
        <taxon>Tracheophyta</taxon>
        <taxon>Spermatophyta</taxon>
        <taxon>Magnoliopsida</taxon>
        <taxon>eudicotyledons</taxon>
        <taxon>Gunneridae</taxon>
        <taxon>Pentapetalae</taxon>
        <taxon>rosids</taxon>
        <taxon>malvids</taxon>
        <taxon>Malvales</taxon>
        <taxon>Malvaceae</taxon>
        <taxon>Malvoideae</taxon>
        <taxon>Hibiscus</taxon>
    </lineage>
</organism>
<evidence type="ECO:0000256" key="1">
    <source>
        <dbReference type="SAM" id="MobiDB-lite"/>
    </source>
</evidence>
<reference evidence="2 3" key="1">
    <citation type="journal article" date="2024" name="G3 (Bethesda)">
        <title>Genome assembly of Hibiscus sabdariffa L. provides insights into metabolisms of medicinal natural products.</title>
        <authorList>
            <person name="Kim T."/>
        </authorList>
    </citation>
    <scope>NUCLEOTIDE SEQUENCE [LARGE SCALE GENOMIC DNA]</scope>
    <source>
        <strain evidence="2">TK-2024</strain>
        <tissue evidence="2">Old leaves</tissue>
    </source>
</reference>
<feature type="region of interest" description="Disordered" evidence="1">
    <location>
        <begin position="307"/>
        <end position="327"/>
    </location>
</feature>
<evidence type="ECO:0000313" key="3">
    <source>
        <dbReference type="Proteomes" id="UP001472677"/>
    </source>
</evidence>
<name>A0ABR2EUQ8_9ROSI</name>
<proteinExistence type="predicted"/>
<comment type="caution">
    <text evidence="2">The sequence shown here is derived from an EMBL/GenBank/DDBJ whole genome shotgun (WGS) entry which is preliminary data.</text>
</comment>
<dbReference type="Proteomes" id="UP001472677">
    <property type="component" value="Unassembled WGS sequence"/>
</dbReference>